<dbReference type="EMBL" id="CP023344">
    <property type="protein sequence ID" value="ATC64944.1"/>
    <property type="molecule type" value="Genomic_DNA"/>
</dbReference>
<dbReference type="AlphaFoldDB" id="A0A290Q8V3"/>
<dbReference type="Proteomes" id="UP000217265">
    <property type="component" value="Chromosome"/>
</dbReference>
<evidence type="ECO:0000313" key="2">
    <source>
        <dbReference type="EMBL" id="ATC64944.1"/>
    </source>
</evidence>
<dbReference type="Pfam" id="PF11157">
    <property type="entry name" value="DUF2937"/>
    <property type="match status" value="1"/>
</dbReference>
<keyword evidence="1" id="KW-1133">Transmembrane helix</keyword>
<dbReference type="OrthoDB" id="193051at2"/>
<protein>
    <recommendedName>
        <fullName evidence="4">DUF2937 domain-containing protein</fullName>
    </recommendedName>
</protein>
<evidence type="ECO:0008006" key="4">
    <source>
        <dbReference type="Google" id="ProtNLM"/>
    </source>
</evidence>
<sequence>MKIGSAVLGTGEKLLDRALCVGGAVIFSQAPEFMQQYLQRLGGHLDEARRQLEQFKKVAAQSGISLEQFIAQTNANSDTAVAKLGGVMSEASVRVEHLETAQAAIAGASPLTRPFAFLQHVDAEIANATWSFYKPAVPTTIEGALYALVGMAVLLGIYYGLIKAPCSRFIARRRAKTAVQAA</sequence>
<evidence type="ECO:0000313" key="3">
    <source>
        <dbReference type="Proteomes" id="UP000217265"/>
    </source>
</evidence>
<accession>A0A290Q8V3</accession>
<reference evidence="2 3" key="1">
    <citation type="submission" date="2017-09" db="EMBL/GenBank/DDBJ databases">
        <title>Complete genome sequence of Verrucomicrobial strain HZ-65, isolated from freshwater.</title>
        <authorList>
            <person name="Choi A."/>
        </authorList>
    </citation>
    <scope>NUCLEOTIDE SEQUENCE [LARGE SCALE GENOMIC DNA]</scope>
    <source>
        <strain evidence="2 3">HZ-65</strain>
    </source>
</reference>
<dbReference type="RefSeq" id="WP_096056575.1">
    <property type="nucleotide sequence ID" value="NZ_CP023344.1"/>
</dbReference>
<feature type="transmembrane region" description="Helical" evidence="1">
    <location>
        <begin position="143"/>
        <end position="162"/>
    </location>
</feature>
<organism evidence="2 3">
    <name type="scientific">Nibricoccus aquaticus</name>
    <dbReference type="NCBI Taxonomy" id="2576891"/>
    <lineage>
        <taxon>Bacteria</taxon>
        <taxon>Pseudomonadati</taxon>
        <taxon>Verrucomicrobiota</taxon>
        <taxon>Opitutia</taxon>
        <taxon>Opitutales</taxon>
        <taxon>Opitutaceae</taxon>
        <taxon>Nibricoccus</taxon>
    </lineage>
</organism>
<gene>
    <name evidence="2" type="ORF">CMV30_13760</name>
</gene>
<evidence type="ECO:0000256" key="1">
    <source>
        <dbReference type="SAM" id="Phobius"/>
    </source>
</evidence>
<dbReference type="KEGG" id="vbh:CMV30_13760"/>
<dbReference type="InterPro" id="IPR022584">
    <property type="entry name" value="DUF2937"/>
</dbReference>
<proteinExistence type="predicted"/>
<keyword evidence="1" id="KW-0472">Membrane</keyword>
<name>A0A290Q8V3_9BACT</name>
<keyword evidence="3" id="KW-1185">Reference proteome</keyword>
<keyword evidence="1" id="KW-0812">Transmembrane</keyword>